<name>A0AAW0MH41_9GOBI</name>
<organism evidence="1 2">
    <name type="scientific">Mugilogobius chulae</name>
    <name type="common">yellowstripe goby</name>
    <dbReference type="NCBI Taxonomy" id="88201"/>
    <lineage>
        <taxon>Eukaryota</taxon>
        <taxon>Metazoa</taxon>
        <taxon>Chordata</taxon>
        <taxon>Craniata</taxon>
        <taxon>Vertebrata</taxon>
        <taxon>Euteleostomi</taxon>
        <taxon>Actinopterygii</taxon>
        <taxon>Neopterygii</taxon>
        <taxon>Teleostei</taxon>
        <taxon>Neoteleostei</taxon>
        <taxon>Acanthomorphata</taxon>
        <taxon>Gobiaria</taxon>
        <taxon>Gobiiformes</taxon>
        <taxon>Gobioidei</taxon>
        <taxon>Gobiidae</taxon>
        <taxon>Gobionellinae</taxon>
        <taxon>Mugilogobius</taxon>
    </lineage>
</organism>
<comment type="caution">
    <text evidence="1">The sequence shown here is derived from an EMBL/GenBank/DDBJ whole genome shotgun (WGS) entry which is preliminary data.</text>
</comment>
<dbReference type="EMBL" id="JBBPFD010000269">
    <property type="protein sequence ID" value="KAK7879442.1"/>
    <property type="molecule type" value="Genomic_DNA"/>
</dbReference>
<keyword evidence="2" id="KW-1185">Reference proteome</keyword>
<dbReference type="PANTHER" id="PTHR37162">
    <property type="entry name" value="HAT FAMILY DIMERISATION DOMAINCONTAINING PROTEIN-RELATED"/>
    <property type="match status" value="1"/>
</dbReference>
<evidence type="ECO:0000313" key="1">
    <source>
        <dbReference type="EMBL" id="KAK7879442.1"/>
    </source>
</evidence>
<evidence type="ECO:0008006" key="3">
    <source>
        <dbReference type="Google" id="ProtNLM"/>
    </source>
</evidence>
<dbReference type="Proteomes" id="UP001460270">
    <property type="component" value="Unassembled WGS sequence"/>
</dbReference>
<dbReference type="AlphaFoldDB" id="A0AAW0MH41"/>
<reference evidence="2" key="1">
    <citation type="submission" date="2024-04" db="EMBL/GenBank/DDBJ databases">
        <title>Salinicola lusitanus LLJ914,a marine bacterium isolated from the Okinawa Trough.</title>
        <authorList>
            <person name="Li J."/>
        </authorList>
    </citation>
    <scope>NUCLEOTIDE SEQUENCE [LARGE SCALE GENOMIC DNA]</scope>
</reference>
<sequence>MVMRRTILWVARGVGGDRRLCHKTFSLGTMGIKVVVSHMKSAKHKRLSGAVSTTQLLKTVFHQERRPPDLTVATSQSTVSHFVLSPDCQKAEVLHCIARHHSFISNNGFNDVFAAMFPDSECAKHFTCGEDKTIYLAKHELATFIKRELTRATTSRPYTIMFDESMNKTTRNKQLDLHVRHWSEDKLALL</sequence>
<dbReference type="PANTHER" id="PTHR37162:SF11">
    <property type="match status" value="1"/>
</dbReference>
<protein>
    <recommendedName>
        <fullName evidence="3">Transposase</fullName>
    </recommendedName>
</protein>
<proteinExistence type="predicted"/>
<accession>A0AAW0MH41</accession>
<evidence type="ECO:0000313" key="2">
    <source>
        <dbReference type="Proteomes" id="UP001460270"/>
    </source>
</evidence>
<gene>
    <name evidence="1" type="ORF">WMY93_033848</name>
</gene>